<proteinExistence type="predicted"/>
<dbReference type="EMBL" id="CP133619">
    <property type="protein sequence ID" value="WMV41620.1"/>
    <property type="molecule type" value="Genomic_DNA"/>
</dbReference>
<reference evidence="1" key="1">
    <citation type="submission" date="2023-08" db="EMBL/GenBank/DDBJ databases">
        <title>A de novo genome assembly of Solanum verrucosum Schlechtendal, a Mexican diploid species geographically isolated from the other diploid A-genome species in potato relatives.</title>
        <authorList>
            <person name="Hosaka K."/>
        </authorList>
    </citation>
    <scope>NUCLEOTIDE SEQUENCE</scope>
    <source>
        <tissue evidence="1">Young leaves</tissue>
    </source>
</reference>
<name>A0AAF0U927_SOLVR</name>
<sequence length="73" mass="8612">MVPLEGLGVKENISYKQVPVEIFYRKVKKLRIKQVSSVKAVWRNQLVEDATWEAKVDMMSWYPHLFPFIPTFA</sequence>
<accession>A0AAF0U927</accession>
<keyword evidence="2" id="KW-1185">Reference proteome</keyword>
<dbReference type="Proteomes" id="UP001234989">
    <property type="component" value="Chromosome 8"/>
</dbReference>
<dbReference type="AlphaFoldDB" id="A0AAF0U927"/>
<organism evidence="1 2">
    <name type="scientific">Solanum verrucosum</name>
    <dbReference type="NCBI Taxonomy" id="315347"/>
    <lineage>
        <taxon>Eukaryota</taxon>
        <taxon>Viridiplantae</taxon>
        <taxon>Streptophyta</taxon>
        <taxon>Embryophyta</taxon>
        <taxon>Tracheophyta</taxon>
        <taxon>Spermatophyta</taxon>
        <taxon>Magnoliopsida</taxon>
        <taxon>eudicotyledons</taxon>
        <taxon>Gunneridae</taxon>
        <taxon>Pentapetalae</taxon>
        <taxon>asterids</taxon>
        <taxon>lamiids</taxon>
        <taxon>Solanales</taxon>
        <taxon>Solanaceae</taxon>
        <taxon>Solanoideae</taxon>
        <taxon>Solaneae</taxon>
        <taxon>Solanum</taxon>
    </lineage>
</organism>
<evidence type="ECO:0000313" key="2">
    <source>
        <dbReference type="Proteomes" id="UP001234989"/>
    </source>
</evidence>
<evidence type="ECO:0000313" key="1">
    <source>
        <dbReference type="EMBL" id="WMV41620.1"/>
    </source>
</evidence>
<protein>
    <submittedName>
        <fullName evidence="1">Uncharacterized protein</fullName>
    </submittedName>
</protein>
<gene>
    <name evidence="1" type="ORF">MTR67_035005</name>
</gene>